<dbReference type="AlphaFoldDB" id="A0A2G1UJL0"/>
<evidence type="ECO:0000256" key="2">
    <source>
        <dbReference type="SAM" id="MobiDB-lite"/>
    </source>
</evidence>
<feature type="chain" id="PRO_5013921623" description="DUF4124 domain-containing protein" evidence="3">
    <location>
        <begin position="26"/>
        <end position="222"/>
    </location>
</feature>
<evidence type="ECO:0000256" key="3">
    <source>
        <dbReference type="SAM" id="SignalP"/>
    </source>
</evidence>
<evidence type="ECO:0000256" key="1">
    <source>
        <dbReference type="SAM" id="Coils"/>
    </source>
</evidence>
<feature type="region of interest" description="Disordered" evidence="2">
    <location>
        <begin position="202"/>
        <end position="222"/>
    </location>
</feature>
<accession>A0A2G1UJL0</accession>
<dbReference type="Proteomes" id="UP000231409">
    <property type="component" value="Unassembled WGS sequence"/>
</dbReference>
<protein>
    <recommendedName>
        <fullName evidence="4">DUF4124 domain-containing protein</fullName>
    </recommendedName>
</protein>
<keyword evidence="1" id="KW-0175">Coiled coil</keyword>
<keyword evidence="6" id="KW-1185">Reference proteome</keyword>
<dbReference type="InterPro" id="IPR025392">
    <property type="entry name" value="DUF4124"/>
</dbReference>
<name>A0A2G1UJL0_9GAMM</name>
<feature type="signal peptide" evidence="3">
    <location>
        <begin position="1"/>
        <end position="25"/>
    </location>
</feature>
<sequence>MKRLTRLPVAAAITALMLAAATAEAQMYRYKDDNGRTVISNTVPHEASKRGYDILNSKGRVVDTVPPAPSAEEIAARKAEKAREEAALRQREQDELLLKRYSHPDDAVRAMHRKIQEMQSLNQLKQGNITLVTSQLNNEQSRAADLERSGREIPEPTRKKIDRLQNQIQDIEAEIETQNQAIENLKAEFVGDIERLEMVTGKKRTLPLEKPQAENSDQQSQD</sequence>
<dbReference type="Pfam" id="PF13511">
    <property type="entry name" value="DUF4124"/>
    <property type="match status" value="1"/>
</dbReference>
<feature type="compositionally biased region" description="Polar residues" evidence="2">
    <location>
        <begin position="213"/>
        <end position="222"/>
    </location>
</feature>
<dbReference type="EMBL" id="NTFH01000009">
    <property type="protein sequence ID" value="PHQ14662.1"/>
    <property type="molecule type" value="Genomic_DNA"/>
</dbReference>
<keyword evidence="3" id="KW-0732">Signal</keyword>
<feature type="coiled-coil region" evidence="1">
    <location>
        <begin position="161"/>
        <end position="188"/>
    </location>
</feature>
<evidence type="ECO:0000313" key="6">
    <source>
        <dbReference type="Proteomes" id="UP000231409"/>
    </source>
</evidence>
<comment type="caution">
    <text evidence="5">The sequence shown here is derived from an EMBL/GenBank/DDBJ whole genome shotgun (WGS) entry which is preliminary data.</text>
</comment>
<evidence type="ECO:0000313" key="5">
    <source>
        <dbReference type="EMBL" id="PHQ14662.1"/>
    </source>
</evidence>
<organism evidence="5 6">
    <name type="scientific">Marinobacter profundi</name>
    <dbReference type="NCBI Taxonomy" id="2666256"/>
    <lineage>
        <taxon>Bacteria</taxon>
        <taxon>Pseudomonadati</taxon>
        <taxon>Pseudomonadota</taxon>
        <taxon>Gammaproteobacteria</taxon>
        <taxon>Pseudomonadales</taxon>
        <taxon>Marinobacteraceae</taxon>
        <taxon>Marinobacter</taxon>
    </lineage>
</organism>
<evidence type="ECO:0000259" key="4">
    <source>
        <dbReference type="Pfam" id="PF13511"/>
    </source>
</evidence>
<dbReference type="RefSeq" id="WP_099615166.1">
    <property type="nucleotide sequence ID" value="NZ_KZ319372.1"/>
</dbReference>
<proteinExistence type="predicted"/>
<feature type="domain" description="DUF4124" evidence="4">
    <location>
        <begin position="15"/>
        <end position="79"/>
    </location>
</feature>
<gene>
    <name evidence="5" type="ORF">CLH61_12940</name>
</gene>
<reference evidence="5 6" key="1">
    <citation type="submission" date="2017-09" db="EMBL/GenBank/DDBJ databases">
        <title>The draft genome sequences of Marinobacter sp. PWS21.</title>
        <authorList>
            <person name="Cao J."/>
        </authorList>
    </citation>
    <scope>NUCLEOTIDE SEQUENCE [LARGE SCALE GENOMIC DNA]</scope>
    <source>
        <strain evidence="5 6">PWS21</strain>
    </source>
</reference>